<dbReference type="Gene3D" id="1.10.10.60">
    <property type="entry name" value="Homeodomain-like"/>
    <property type="match status" value="1"/>
</dbReference>
<dbReference type="GO" id="GO:0003677">
    <property type="term" value="F:DNA binding"/>
    <property type="evidence" value="ECO:0007669"/>
    <property type="project" value="UniProtKB-KW"/>
</dbReference>
<dbReference type="AlphaFoldDB" id="A0A382AHD4"/>
<organism evidence="4">
    <name type="scientific">marine metagenome</name>
    <dbReference type="NCBI Taxonomy" id="408172"/>
    <lineage>
        <taxon>unclassified sequences</taxon>
        <taxon>metagenomes</taxon>
        <taxon>ecological metagenomes</taxon>
    </lineage>
</organism>
<evidence type="ECO:0000259" key="3">
    <source>
        <dbReference type="Pfam" id="PF00440"/>
    </source>
</evidence>
<feature type="domain" description="HTH tetR-type" evidence="3">
    <location>
        <begin position="46"/>
        <end position="81"/>
    </location>
</feature>
<reference evidence="4" key="1">
    <citation type="submission" date="2018-05" db="EMBL/GenBank/DDBJ databases">
        <authorList>
            <person name="Lanie J.A."/>
            <person name="Ng W.-L."/>
            <person name="Kazmierczak K.M."/>
            <person name="Andrzejewski T.M."/>
            <person name="Davidsen T.M."/>
            <person name="Wayne K.J."/>
            <person name="Tettelin H."/>
            <person name="Glass J.I."/>
            <person name="Rusch D."/>
            <person name="Podicherti R."/>
            <person name="Tsui H.-C.T."/>
            <person name="Winkler M.E."/>
        </authorList>
    </citation>
    <scope>NUCLEOTIDE SEQUENCE</scope>
</reference>
<accession>A0A382AHD4</accession>
<evidence type="ECO:0000256" key="2">
    <source>
        <dbReference type="SAM" id="MobiDB-lite"/>
    </source>
</evidence>
<dbReference type="Pfam" id="PF00440">
    <property type="entry name" value="TetR_N"/>
    <property type="match status" value="1"/>
</dbReference>
<evidence type="ECO:0000256" key="1">
    <source>
        <dbReference type="ARBA" id="ARBA00023125"/>
    </source>
</evidence>
<keyword evidence="1" id="KW-0238">DNA-binding</keyword>
<dbReference type="SUPFAM" id="SSF46689">
    <property type="entry name" value="Homeodomain-like"/>
    <property type="match status" value="1"/>
</dbReference>
<feature type="non-terminal residue" evidence="4">
    <location>
        <position position="1"/>
    </location>
</feature>
<dbReference type="EMBL" id="UINC01025324">
    <property type="protein sequence ID" value="SVB00691.1"/>
    <property type="molecule type" value="Genomic_DNA"/>
</dbReference>
<name>A0A382AHD4_9ZZZZ</name>
<feature type="region of interest" description="Disordered" evidence="2">
    <location>
        <begin position="1"/>
        <end position="31"/>
    </location>
</feature>
<gene>
    <name evidence="4" type="ORF">METZ01_LOCUS153545</name>
</gene>
<dbReference type="InterPro" id="IPR001647">
    <property type="entry name" value="HTH_TetR"/>
</dbReference>
<dbReference type="InterPro" id="IPR009057">
    <property type="entry name" value="Homeodomain-like_sf"/>
</dbReference>
<sequence>VKANLKDTNFLGETDDPKPPKPLLSRKKESSLSERKVEALAQLEKLIQKGLPDLTMSEIASRLKVSLRTLYELAPSKGQLVLIAVDRILFRIGGEAKKAIKNIDSPLDQLKVYVNETGKAMDPACLAFTRDFGELKGARVLVDSHENYVVSMTKKLLERSVQKKLIKPIDISAFAMILSGLGREIYANNFKSSLVKSPEEIYHEISEVIFLGLETVKP</sequence>
<protein>
    <recommendedName>
        <fullName evidence="3">HTH tetR-type domain-containing protein</fullName>
    </recommendedName>
</protein>
<proteinExistence type="predicted"/>
<dbReference type="Gene3D" id="1.10.357.10">
    <property type="entry name" value="Tetracycline Repressor, domain 2"/>
    <property type="match status" value="1"/>
</dbReference>
<evidence type="ECO:0000313" key="4">
    <source>
        <dbReference type="EMBL" id="SVB00691.1"/>
    </source>
</evidence>